<keyword evidence="2" id="KW-1185">Reference proteome</keyword>
<comment type="caution">
    <text evidence="1">The sequence shown here is derived from an EMBL/GenBank/DDBJ whole genome shotgun (WGS) entry which is preliminary data.</text>
</comment>
<evidence type="ECO:0008006" key="3">
    <source>
        <dbReference type="Google" id="ProtNLM"/>
    </source>
</evidence>
<dbReference type="RefSeq" id="WP_237254601.1">
    <property type="nucleotide sequence ID" value="NZ_JAKJXH010000036.1"/>
</dbReference>
<name>A0ABS9IC55_9PSED</name>
<gene>
    <name evidence="1" type="ORF">L4G47_24160</name>
</gene>
<proteinExistence type="predicted"/>
<reference evidence="1" key="1">
    <citation type="submission" date="2022-01" db="EMBL/GenBank/DDBJ databases">
        <title>Pseudomonas sp. nov. isolated from Antarctic regolith.</title>
        <authorList>
            <person name="Novakova D."/>
            <person name="Sedlar K."/>
        </authorList>
    </citation>
    <scope>NUCLEOTIDE SEQUENCE</scope>
    <source>
        <strain evidence="1">P2647</strain>
    </source>
</reference>
<accession>A0ABS9IC55</accession>
<sequence>MAQDETEYRVDLDKLNAFLKEKTTTEACPFCGTVDWTLPVAGDVTVNSLPWGKVDGNMYMAGLPVLTLVCKSCFFVRMMSLADQDIRAKLAEVPRA</sequence>
<evidence type="ECO:0000313" key="2">
    <source>
        <dbReference type="Proteomes" id="UP001162905"/>
    </source>
</evidence>
<dbReference type="Proteomes" id="UP001162905">
    <property type="component" value="Unassembled WGS sequence"/>
</dbReference>
<organism evidence="1 2">
    <name type="scientific">Pseudomonas petrae</name>
    <dbReference type="NCBI Taxonomy" id="2912190"/>
    <lineage>
        <taxon>Bacteria</taxon>
        <taxon>Pseudomonadati</taxon>
        <taxon>Pseudomonadota</taxon>
        <taxon>Gammaproteobacteria</taxon>
        <taxon>Pseudomonadales</taxon>
        <taxon>Pseudomonadaceae</taxon>
        <taxon>Pseudomonas</taxon>
    </lineage>
</organism>
<protein>
    <recommendedName>
        <fullName evidence="3">HNH endonuclease</fullName>
    </recommendedName>
</protein>
<evidence type="ECO:0000313" key="1">
    <source>
        <dbReference type="EMBL" id="MCF7545295.1"/>
    </source>
</evidence>
<dbReference type="EMBL" id="JAKJXH010000036">
    <property type="protein sequence ID" value="MCF7545295.1"/>
    <property type="molecule type" value="Genomic_DNA"/>
</dbReference>